<keyword evidence="1" id="KW-0472">Membrane</keyword>
<proteinExistence type="predicted"/>
<dbReference type="EMBL" id="CPZJ01000008">
    <property type="protein sequence ID" value="CNF81687.1"/>
    <property type="molecule type" value="Genomic_DNA"/>
</dbReference>
<sequence>MAFEIVTTVIASSTALAVAVVGYWFTKKREREAELRKERLAHYKELVSSLSDILEGDNNLQGQKRFAVACNNLNLVAPASVIKALQAFQDETKSSNPSRTLERHDQLLSLLLQEMRRDLNVSPEGELMLTFRLWAPGKSL</sequence>
<dbReference type="Proteomes" id="UP000038750">
    <property type="component" value="Unassembled WGS sequence"/>
</dbReference>
<dbReference type="OrthoDB" id="7065198at2"/>
<protein>
    <submittedName>
        <fullName evidence="2">Uncharacterized protein</fullName>
    </submittedName>
</protein>
<keyword evidence="1" id="KW-0812">Transmembrane</keyword>
<accession>A0A0T9M960</accession>
<gene>
    <name evidence="2" type="ORF">ERS008530_02193</name>
</gene>
<evidence type="ECO:0000313" key="3">
    <source>
        <dbReference type="Proteomes" id="UP000038750"/>
    </source>
</evidence>
<keyword evidence="1" id="KW-1133">Transmembrane helix</keyword>
<dbReference type="AlphaFoldDB" id="A0A0T9M960"/>
<organism evidence="2 3">
    <name type="scientific">Yersinia intermedia</name>
    <dbReference type="NCBI Taxonomy" id="631"/>
    <lineage>
        <taxon>Bacteria</taxon>
        <taxon>Pseudomonadati</taxon>
        <taxon>Pseudomonadota</taxon>
        <taxon>Gammaproteobacteria</taxon>
        <taxon>Enterobacterales</taxon>
        <taxon>Yersiniaceae</taxon>
        <taxon>Yersinia</taxon>
    </lineage>
</organism>
<evidence type="ECO:0000313" key="2">
    <source>
        <dbReference type="EMBL" id="CNF81687.1"/>
    </source>
</evidence>
<dbReference type="RefSeq" id="WP_050073601.1">
    <property type="nucleotide sequence ID" value="NZ_CPZJ01000008.1"/>
</dbReference>
<name>A0A0T9M960_YERIN</name>
<reference evidence="2 3" key="1">
    <citation type="submission" date="2015-03" db="EMBL/GenBank/DDBJ databases">
        <authorList>
            <person name="Murphy D."/>
        </authorList>
    </citation>
    <scope>NUCLEOTIDE SEQUENCE [LARGE SCALE GENOMIC DNA]</scope>
    <source>
        <strain evidence="2 3">BR165/97</strain>
    </source>
</reference>
<feature type="transmembrane region" description="Helical" evidence="1">
    <location>
        <begin position="6"/>
        <end position="26"/>
    </location>
</feature>
<evidence type="ECO:0000256" key="1">
    <source>
        <dbReference type="SAM" id="Phobius"/>
    </source>
</evidence>